<organism evidence="1 2">
    <name type="scientific">Ceriporiopsis subvermispora (strain B)</name>
    <name type="common">White-rot fungus</name>
    <name type="synonym">Gelatoporia subvermispora</name>
    <dbReference type="NCBI Taxonomy" id="914234"/>
    <lineage>
        <taxon>Eukaryota</taxon>
        <taxon>Fungi</taxon>
        <taxon>Dikarya</taxon>
        <taxon>Basidiomycota</taxon>
        <taxon>Agaricomycotina</taxon>
        <taxon>Agaricomycetes</taxon>
        <taxon>Polyporales</taxon>
        <taxon>Gelatoporiaceae</taxon>
        <taxon>Gelatoporia</taxon>
    </lineage>
</organism>
<dbReference type="AlphaFoldDB" id="M2RAD6"/>
<evidence type="ECO:0008006" key="3">
    <source>
        <dbReference type="Google" id="ProtNLM"/>
    </source>
</evidence>
<dbReference type="OrthoDB" id="2804474at2759"/>
<dbReference type="Proteomes" id="UP000016930">
    <property type="component" value="Unassembled WGS sequence"/>
</dbReference>
<evidence type="ECO:0000313" key="1">
    <source>
        <dbReference type="EMBL" id="EMD35397.1"/>
    </source>
</evidence>
<reference evidence="1 2" key="1">
    <citation type="journal article" date="2012" name="Proc. Natl. Acad. Sci. U.S.A.">
        <title>Comparative genomics of Ceriporiopsis subvermispora and Phanerochaete chrysosporium provide insight into selective ligninolysis.</title>
        <authorList>
            <person name="Fernandez-Fueyo E."/>
            <person name="Ruiz-Duenas F.J."/>
            <person name="Ferreira P."/>
            <person name="Floudas D."/>
            <person name="Hibbett D.S."/>
            <person name="Canessa P."/>
            <person name="Larrondo L.F."/>
            <person name="James T.Y."/>
            <person name="Seelenfreund D."/>
            <person name="Lobos S."/>
            <person name="Polanco R."/>
            <person name="Tello M."/>
            <person name="Honda Y."/>
            <person name="Watanabe T."/>
            <person name="Watanabe T."/>
            <person name="Ryu J.S."/>
            <person name="Kubicek C.P."/>
            <person name="Schmoll M."/>
            <person name="Gaskell J."/>
            <person name="Hammel K.E."/>
            <person name="St John F.J."/>
            <person name="Vanden Wymelenberg A."/>
            <person name="Sabat G."/>
            <person name="Splinter BonDurant S."/>
            <person name="Syed K."/>
            <person name="Yadav J.S."/>
            <person name="Doddapaneni H."/>
            <person name="Subramanian V."/>
            <person name="Lavin J.L."/>
            <person name="Oguiza J.A."/>
            <person name="Perez G."/>
            <person name="Pisabarro A.G."/>
            <person name="Ramirez L."/>
            <person name="Santoyo F."/>
            <person name="Master E."/>
            <person name="Coutinho P.M."/>
            <person name="Henrissat B."/>
            <person name="Lombard V."/>
            <person name="Magnuson J.K."/>
            <person name="Kuees U."/>
            <person name="Hori C."/>
            <person name="Igarashi K."/>
            <person name="Samejima M."/>
            <person name="Held B.W."/>
            <person name="Barry K.W."/>
            <person name="LaButti K.M."/>
            <person name="Lapidus A."/>
            <person name="Lindquist E.A."/>
            <person name="Lucas S.M."/>
            <person name="Riley R."/>
            <person name="Salamov A.A."/>
            <person name="Hoffmeister D."/>
            <person name="Schwenk D."/>
            <person name="Hadar Y."/>
            <person name="Yarden O."/>
            <person name="de Vries R.P."/>
            <person name="Wiebenga A."/>
            <person name="Stenlid J."/>
            <person name="Eastwood D."/>
            <person name="Grigoriev I.V."/>
            <person name="Berka R.M."/>
            <person name="Blanchette R.A."/>
            <person name="Kersten P."/>
            <person name="Martinez A.T."/>
            <person name="Vicuna R."/>
            <person name="Cullen D."/>
        </authorList>
    </citation>
    <scope>NUCLEOTIDE SEQUENCE [LARGE SCALE GENOMIC DNA]</scope>
    <source>
        <strain evidence="1 2">B</strain>
    </source>
</reference>
<dbReference type="HOGENOM" id="CLU_717630_0_0_1"/>
<name>M2RAD6_CERS8</name>
<protein>
    <recommendedName>
        <fullName evidence="3">F-box domain-containing protein</fullName>
    </recommendedName>
</protein>
<sequence>MSLDEYHNVKNGAEEDVAFFKRALTIVCIRPDSDLLFLDRMYQPDTLLPYVREVRIYTPPDGSHLHTAKPGQPYIRGKGNDILRHAWLDRLPDFLQRFENVEALHLVGFEWRLIYAETKLRLTARFASVTHLVFSRIRFWSSNDLVKALDAFHLLRVLELDKLELDLCADYHWPSQVSENPLVLDRLCLGANSDCVNKVLVWWLCGKREKMSVGTASIAWAESEMASLVFTLRRMGPSLQKLQFERVIRAPSGNCNAWSDQRVNMPWPPLMLDQPIIIQDIWVQDLKVIIEWDEQATLLVKILRQLVDHRYSKFRLDLRFRSMDTVRSADWATLDDILSWMPTSKHPFYLGLTLPSRKGREYVLRGLAKLLTQRAIVTIEYDNEE</sequence>
<evidence type="ECO:0000313" key="2">
    <source>
        <dbReference type="Proteomes" id="UP000016930"/>
    </source>
</evidence>
<proteinExistence type="predicted"/>
<gene>
    <name evidence="1" type="ORF">CERSUDRAFT_96514</name>
</gene>
<accession>M2RAD6</accession>
<keyword evidence="2" id="KW-1185">Reference proteome</keyword>
<dbReference type="EMBL" id="KB445800">
    <property type="protein sequence ID" value="EMD35397.1"/>
    <property type="molecule type" value="Genomic_DNA"/>
</dbReference>